<evidence type="ECO:0000256" key="7">
    <source>
        <dbReference type="ARBA" id="ARBA00023242"/>
    </source>
</evidence>
<protein>
    <recommendedName>
        <fullName evidence="9">DDE Tnp4 domain-containing protein</fullName>
    </recommendedName>
</protein>
<dbReference type="GO" id="GO:0016787">
    <property type="term" value="F:hydrolase activity"/>
    <property type="evidence" value="ECO:0007669"/>
    <property type="project" value="UniProtKB-KW"/>
</dbReference>
<reference evidence="10 11" key="1">
    <citation type="submission" date="2024-01" db="EMBL/GenBank/DDBJ databases">
        <title>A telomere-to-telomere, gap-free genome of sweet tea (Lithocarpus litseifolius).</title>
        <authorList>
            <person name="Zhou J."/>
        </authorList>
    </citation>
    <scope>NUCLEOTIDE SEQUENCE [LARGE SCALE GENOMIC DNA]</scope>
    <source>
        <strain evidence="10">Zhou-2022a</strain>
        <tissue evidence="10">Leaf</tissue>
    </source>
</reference>
<dbReference type="PANTHER" id="PTHR22930:SF280">
    <property type="entry name" value="OS11G0202600 PROTEIN"/>
    <property type="match status" value="1"/>
</dbReference>
<dbReference type="Proteomes" id="UP001459277">
    <property type="component" value="Unassembled WGS sequence"/>
</dbReference>
<keyword evidence="4" id="KW-0540">Nuclease</keyword>
<gene>
    <name evidence="10" type="ORF">SO802_014940</name>
</gene>
<evidence type="ECO:0000256" key="3">
    <source>
        <dbReference type="ARBA" id="ARBA00006958"/>
    </source>
</evidence>
<dbReference type="GO" id="GO:0005634">
    <property type="term" value="C:nucleus"/>
    <property type="evidence" value="ECO:0007669"/>
    <property type="project" value="UniProtKB-SubCell"/>
</dbReference>
<comment type="cofactor">
    <cofactor evidence="1">
        <name>a divalent metal cation</name>
        <dbReference type="ChEBI" id="CHEBI:60240"/>
    </cofactor>
</comment>
<keyword evidence="8" id="KW-1133">Transmembrane helix</keyword>
<name>A0AAW2CTM3_9ROSI</name>
<dbReference type="InterPro" id="IPR045249">
    <property type="entry name" value="HARBI1-like"/>
</dbReference>
<keyword evidence="5" id="KW-0479">Metal-binding</keyword>
<keyword evidence="8" id="KW-0472">Membrane</keyword>
<evidence type="ECO:0000256" key="4">
    <source>
        <dbReference type="ARBA" id="ARBA00022722"/>
    </source>
</evidence>
<feature type="transmembrane region" description="Helical" evidence="8">
    <location>
        <begin position="249"/>
        <end position="272"/>
    </location>
</feature>
<comment type="similarity">
    <text evidence="3">Belongs to the HARBI1 family.</text>
</comment>
<dbReference type="GO" id="GO:0046872">
    <property type="term" value="F:metal ion binding"/>
    <property type="evidence" value="ECO:0007669"/>
    <property type="project" value="UniProtKB-KW"/>
</dbReference>
<keyword evidence="11" id="KW-1185">Reference proteome</keyword>
<comment type="caution">
    <text evidence="10">The sequence shown here is derived from an EMBL/GenBank/DDBJ whole genome shotgun (WGS) entry which is preliminary data.</text>
</comment>
<dbReference type="PANTHER" id="PTHR22930">
    <property type="match status" value="1"/>
</dbReference>
<evidence type="ECO:0000259" key="9">
    <source>
        <dbReference type="Pfam" id="PF13359"/>
    </source>
</evidence>
<organism evidence="10 11">
    <name type="scientific">Lithocarpus litseifolius</name>
    <dbReference type="NCBI Taxonomy" id="425828"/>
    <lineage>
        <taxon>Eukaryota</taxon>
        <taxon>Viridiplantae</taxon>
        <taxon>Streptophyta</taxon>
        <taxon>Embryophyta</taxon>
        <taxon>Tracheophyta</taxon>
        <taxon>Spermatophyta</taxon>
        <taxon>Magnoliopsida</taxon>
        <taxon>eudicotyledons</taxon>
        <taxon>Gunneridae</taxon>
        <taxon>Pentapetalae</taxon>
        <taxon>rosids</taxon>
        <taxon>fabids</taxon>
        <taxon>Fagales</taxon>
        <taxon>Fagaceae</taxon>
        <taxon>Lithocarpus</taxon>
    </lineage>
</organism>
<dbReference type="GO" id="GO:0004518">
    <property type="term" value="F:nuclease activity"/>
    <property type="evidence" value="ECO:0007669"/>
    <property type="project" value="UniProtKB-KW"/>
</dbReference>
<keyword evidence="7" id="KW-0539">Nucleus</keyword>
<feature type="transmembrane region" description="Helical" evidence="8">
    <location>
        <begin position="209"/>
        <end position="229"/>
    </location>
</feature>
<keyword evidence="8" id="KW-0812">Transmembrane</keyword>
<dbReference type="Pfam" id="PF13359">
    <property type="entry name" value="DDE_Tnp_4"/>
    <property type="match status" value="2"/>
</dbReference>
<dbReference type="EMBL" id="JAZDWU010000005">
    <property type="protein sequence ID" value="KAL0001159.1"/>
    <property type="molecule type" value="Genomic_DNA"/>
</dbReference>
<sequence length="504" mass="57853">MVSPNDPFWTFDFDDAYFHSDDNDMDISGCGDDMDVSDCDDDMDIGADTDSDYDSEEEEFWFVFPLVSKMHGYLKEGKGHVDVQESIAIFLVLRAVHTYGQHLIKPDLNVVGLPEHMRSNNKYYPWFERNIGAINGTHISAQPPAERTQPHKSCKSPITTNVMCTCNHDMKFTYVHSGWEGSAHDSKVFEEAIKDSNHRFPRPPEGMRLHVFSLFSIICFYLCGCFNHYPSLPKESNYQSPCRTKCNSFISFTRFHFFTLSLCVCVFIYIHVYVRVRFRSRVPGNDPYIPLEAPQQPTMRQACQNTILGGSYYLVDSRYPIGALFLPSHKATRYHAQEFRRSNRQPTSGKELFNYRHSSLCMVINRCFGVLKARFPILSCMANDKQSHQCLVVSACCALHNFICINNRRDEMFNLWEKLDVNRDDVQAGNNGNSPESSASAERRHKYRTVVHMLDYSLEARIGADQEADFLLFSSPPVDLLKTLEDDCNGVYFNRLCTDLDVVV</sequence>
<evidence type="ECO:0000313" key="10">
    <source>
        <dbReference type="EMBL" id="KAL0001159.1"/>
    </source>
</evidence>
<feature type="domain" description="DDE Tnp4" evidence="9">
    <location>
        <begin position="302"/>
        <end position="401"/>
    </location>
</feature>
<evidence type="ECO:0000313" key="11">
    <source>
        <dbReference type="Proteomes" id="UP001459277"/>
    </source>
</evidence>
<proteinExistence type="inferred from homology"/>
<dbReference type="InterPro" id="IPR027806">
    <property type="entry name" value="HARBI1_dom"/>
</dbReference>
<evidence type="ECO:0000256" key="1">
    <source>
        <dbReference type="ARBA" id="ARBA00001968"/>
    </source>
</evidence>
<evidence type="ECO:0000256" key="8">
    <source>
        <dbReference type="SAM" id="Phobius"/>
    </source>
</evidence>
<accession>A0AAW2CTM3</accession>
<dbReference type="AlphaFoldDB" id="A0AAW2CTM3"/>
<evidence type="ECO:0000256" key="2">
    <source>
        <dbReference type="ARBA" id="ARBA00004123"/>
    </source>
</evidence>
<keyword evidence="6" id="KW-0378">Hydrolase</keyword>
<evidence type="ECO:0000256" key="5">
    <source>
        <dbReference type="ARBA" id="ARBA00022723"/>
    </source>
</evidence>
<comment type="subcellular location">
    <subcellularLocation>
        <location evidence="2">Nucleus</location>
    </subcellularLocation>
</comment>
<feature type="domain" description="DDE Tnp4" evidence="9">
    <location>
        <begin position="135"/>
        <end position="192"/>
    </location>
</feature>
<evidence type="ECO:0000256" key="6">
    <source>
        <dbReference type="ARBA" id="ARBA00022801"/>
    </source>
</evidence>